<evidence type="ECO:0000259" key="1">
    <source>
        <dbReference type="PROSITE" id="PS51208"/>
    </source>
</evidence>
<dbReference type="InterPro" id="IPR036709">
    <property type="entry name" value="Autotransporte_beta_dom_sf"/>
</dbReference>
<dbReference type="Gene3D" id="2.40.128.130">
    <property type="entry name" value="Autotransporter beta-domain"/>
    <property type="match status" value="1"/>
</dbReference>
<dbReference type="InterPro" id="IPR005546">
    <property type="entry name" value="Autotransporte_beta"/>
</dbReference>
<protein>
    <submittedName>
        <fullName evidence="2">Autotransporter beta-domain protein</fullName>
    </submittedName>
</protein>
<dbReference type="eggNOG" id="COG3210">
    <property type="taxonomic scope" value="Bacteria"/>
</dbReference>
<dbReference type="SMART" id="SM00869">
    <property type="entry name" value="Autotransporter"/>
    <property type="match status" value="1"/>
</dbReference>
<reference evidence="2 3" key="1">
    <citation type="submission" date="2009-10" db="EMBL/GenBank/DDBJ databases">
        <authorList>
            <person name="Harkins D.M."/>
            <person name="Madupu R."/>
            <person name="Durkin A.S."/>
            <person name="Torralba M."/>
            <person name="Methe B."/>
            <person name="Sutton G.G."/>
            <person name="Strausberg R.L."/>
            <person name="Nelson K.E."/>
        </authorList>
    </citation>
    <scope>NUCLEOTIDE SEQUENCE [LARGE SCALE GENOMIC DNA]</scope>
    <source>
        <strain evidence="2 3">F0264</strain>
    </source>
</reference>
<organism evidence="2 3">
    <name type="scientific">Pseudoleptotrichia goodfellowii F0264</name>
    <dbReference type="NCBI Taxonomy" id="596323"/>
    <lineage>
        <taxon>Bacteria</taxon>
        <taxon>Fusobacteriati</taxon>
        <taxon>Fusobacteriota</taxon>
        <taxon>Fusobacteriia</taxon>
        <taxon>Fusobacteriales</taxon>
        <taxon>Leptotrichiaceae</taxon>
        <taxon>Pseudoleptotrichia</taxon>
    </lineage>
</organism>
<evidence type="ECO:0000313" key="2">
    <source>
        <dbReference type="EMBL" id="EEY35100.1"/>
    </source>
</evidence>
<dbReference type="EMBL" id="ADAD01000113">
    <property type="protein sequence ID" value="EEY35100.1"/>
    <property type="molecule type" value="Genomic_DNA"/>
</dbReference>
<keyword evidence="3" id="KW-1185">Reference proteome</keyword>
<gene>
    <name evidence="2" type="ORF">HMPREF0554_1194</name>
</gene>
<dbReference type="PROSITE" id="PS51208">
    <property type="entry name" value="AUTOTRANSPORTER"/>
    <property type="match status" value="1"/>
</dbReference>
<name>D0GLD4_9FUSO</name>
<proteinExistence type="predicted"/>
<dbReference type="SUPFAM" id="SSF103515">
    <property type="entry name" value="Autotransporter"/>
    <property type="match status" value="1"/>
</dbReference>
<sequence>MTGAIKDYEGTGPITVSNDDSVNQAATGTIIGYSEGIWKNSEHKMTSASATALEGKSSELNIGKDVILSARYKDFGNNKVSRPIGYLAVNKGKINATGNTDAKGYGSVLAYADNSGEIETKAIKAIDEWANVTDRNLLYTNIGAVATNSAKVTINGNAEINGMGAMAIGNGSLVKLNGSNNIINTGTNGALAAKNGGGVNFAGGKIVHKNNEAGDHKSSTPFYADNSSSKVVFTGSTTIDMYDGILIPGTEADYEGATPLATAKYKGMNNVTVNLKKDNVVISINDHHAPVTWTSTSGTSSDIKDKMKLAAFNTNGHRYKIYYTNSEFNLDTDVNLNSNSTDAFNNVGLANEKFTILNGRTVSSIDGTGLAMGSLATATDNTTNQYINKGIVNITGGNFATKGSPALSIAYGTINNENEIIVDSGIGAYGINGSSLHNNTNGKISITTEGVGLAAFASAKNSLLPYGTDKKINDGTLAPTEKVLEVINDGTINVAGDKSIGIYAETNEVASHSGVPYPLNSRQGLIKNNNKIVMTGDKAVGILSKGNTVELNGTGSSNITVGTNGIGVYAENSPTTLLSDYGFEVKDNGTGIFLKNSFLIPSGKTVEIKYTGSTTGTGVGLFYNAGGTNTTDVKLVNAVNSTGGVVGLYASNGGVLTNNASVSGDNGYGIIIEGTDIVNNGTVTLNNPIPGNKSSVGLYTRGINDITNTGDITVGGKSVGIYGKSNINNTGNIKVGDSGTGIYSENGNVNLTAGSITVGNQQATVLYTKGIGSIIELNGTSLDIGNGSYGIINDGTGNTVNSRNTAQTVKNDTVYMYSKDATGNINNYTKLTSTGNVNYGLYGAGEINNYADIDFKTGYGNVGIYSSIDINTANTSHTKAVNHKGYKIEVGDSYIDPNGHSENNKYALGMAVGYAHSAQDKIDLNSSNPAVRNRVPRETVGFAVNNGIINVNGEYSVGMYGAHAGSRVENHRTINLNKSNTIGMFLDTGAYGYNYGTIQSNGTGLKNIVGIVVRNGATIENHGTIQINASNARGFISKRDEGGQNPGIIKNYGNIIITGPGAKDDEHQAKEDLGKSMGGIKIDAPAGSETAVITVTPPTPGVVVQPELVSKIQGERLPEVSTIGMYIDTITPTAPIAGMNNLSGLTNVDLIIGTEAAEHTNSKYILVDPSLLKPYNDAILANPQIERWNIYSGSLTWMASIAQDQSNNSIKNAYLVKVPYTQWAGKEATPVEVTDTYNFLNGLEQRYNMNELSSREKALFNKLNKIGNNEEILLFQATDEMMGHQYATVQQRMVSTGKALDKEFTHLRKEWDNKSKQSNKIKVFGMRDEYKTDTAGIIDYTSNAYGVAYVHEYETIKLGNSSGWYAGVVNNTFKFKDIGRSKENTTMLKLGVFKSTAFDHNGSLNWTISGEGYIARSDMHRKFLIVDEIFNAKSSYNSYGAAIKNEISKEFRTSERTSIKPYGSLKLEYGRFNTIKEKTGEVRLEVKGNDYYSIKPEVGIEFKYKQPMAVRTTFTTTLGLGYENEFGKVGDVKNKGRVAYTDADWFNIRGEKDDRRGNFKADLNLGIENQRFGVTLNAGYDTKGKNVRGGLGFRVIY</sequence>
<accession>D0GLD4</accession>
<dbReference type="Proteomes" id="UP000004226">
    <property type="component" value="Unassembled WGS sequence"/>
</dbReference>
<dbReference type="RefSeq" id="WP_006807290.1">
    <property type="nucleotide sequence ID" value="NZ_ADAD01000113.1"/>
</dbReference>
<evidence type="ECO:0000313" key="3">
    <source>
        <dbReference type="Proteomes" id="UP000004226"/>
    </source>
</evidence>
<comment type="caution">
    <text evidence="2">The sequence shown here is derived from an EMBL/GenBank/DDBJ whole genome shotgun (WGS) entry which is preliminary data.</text>
</comment>
<dbReference type="Pfam" id="PF03797">
    <property type="entry name" value="Autotransporter"/>
    <property type="match status" value="1"/>
</dbReference>
<feature type="domain" description="Autotransporter" evidence="1">
    <location>
        <begin position="1312"/>
        <end position="1597"/>
    </location>
</feature>